<name>A0A370UCV0_9GAMM</name>
<dbReference type="RefSeq" id="WP_115466217.1">
    <property type="nucleotide sequence ID" value="NZ_QKRA01000001.1"/>
</dbReference>
<reference evidence="2 3" key="1">
    <citation type="submission" date="2018-06" db="EMBL/GenBank/DDBJ databases">
        <title>Marinomonas sp. YLB-05 draft genome sequence.</title>
        <authorList>
            <person name="Yu L."/>
            <person name="Tang X."/>
        </authorList>
    </citation>
    <scope>NUCLEOTIDE SEQUENCE [LARGE SCALE GENOMIC DNA]</scope>
    <source>
        <strain evidence="2 3">YLB-05</strain>
    </source>
</reference>
<proteinExistence type="predicted"/>
<comment type="caution">
    <text evidence="2">The sequence shown here is derived from an EMBL/GenBank/DDBJ whole genome shotgun (WGS) entry which is preliminary data.</text>
</comment>
<evidence type="ECO:0000256" key="1">
    <source>
        <dbReference type="SAM" id="Phobius"/>
    </source>
</evidence>
<organism evidence="2 3">
    <name type="scientific">Marinomonas piezotolerans</name>
    <dbReference type="NCBI Taxonomy" id="2213058"/>
    <lineage>
        <taxon>Bacteria</taxon>
        <taxon>Pseudomonadati</taxon>
        <taxon>Pseudomonadota</taxon>
        <taxon>Gammaproteobacteria</taxon>
        <taxon>Oceanospirillales</taxon>
        <taxon>Oceanospirillaceae</taxon>
        <taxon>Marinomonas</taxon>
    </lineage>
</organism>
<keyword evidence="3" id="KW-1185">Reference proteome</keyword>
<dbReference type="AlphaFoldDB" id="A0A370UCV0"/>
<feature type="transmembrane region" description="Helical" evidence="1">
    <location>
        <begin position="44"/>
        <end position="67"/>
    </location>
</feature>
<accession>A0A370UCV0</accession>
<keyword evidence="1" id="KW-1133">Transmembrane helix</keyword>
<feature type="transmembrane region" description="Helical" evidence="1">
    <location>
        <begin position="74"/>
        <end position="93"/>
    </location>
</feature>
<keyword evidence="1" id="KW-0812">Transmembrane</keyword>
<evidence type="ECO:0000313" key="2">
    <source>
        <dbReference type="EMBL" id="RDL45627.1"/>
    </source>
</evidence>
<protein>
    <recommendedName>
        <fullName evidence="4">DoxX family protein</fullName>
    </recommendedName>
</protein>
<keyword evidence="1" id="KW-0472">Membrane</keyword>
<feature type="transmembrane region" description="Helical" evidence="1">
    <location>
        <begin position="5"/>
        <end position="24"/>
    </location>
</feature>
<gene>
    <name evidence="2" type="ORF">DN730_00825</name>
</gene>
<evidence type="ECO:0008006" key="4">
    <source>
        <dbReference type="Google" id="ProtNLM"/>
    </source>
</evidence>
<dbReference type="EMBL" id="QKRA01000001">
    <property type="protein sequence ID" value="RDL45627.1"/>
    <property type="molecule type" value="Genomic_DNA"/>
</dbReference>
<sequence>MKATFIKYIPSLFIAFIFVQSLFFKFSGSYETQYIFSTLGTWSGLAWFGQYGAYLIGTFELIASILLFTRLHGLAALLSMGIMTGAIFFHLFTPLGVPMPVFDSAGQVIGDDGGQLFILACVVWLSSGFLVIRDTRSTDGILNKILPINRVAL</sequence>
<dbReference type="OrthoDB" id="9791120at2"/>
<dbReference type="Proteomes" id="UP000254326">
    <property type="component" value="Unassembled WGS sequence"/>
</dbReference>
<feature type="transmembrane region" description="Helical" evidence="1">
    <location>
        <begin position="113"/>
        <end position="132"/>
    </location>
</feature>
<evidence type="ECO:0000313" key="3">
    <source>
        <dbReference type="Proteomes" id="UP000254326"/>
    </source>
</evidence>